<feature type="transmembrane region" description="Helical" evidence="5">
    <location>
        <begin position="237"/>
        <end position="255"/>
    </location>
</feature>
<dbReference type="Proteomes" id="UP000178606">
    <property type="component" value="Unassembled WGS sequence"/>
</dbReference>
<feature type="transmembrane region" description="Helical" evidence="5">
    <location>
        <begin position="30"/>
        <end position="49"/>
    </location>
</feature>
<reference evidence="7 8" key="1">
    <citation type="journal article" date="2016" name="Nat. Commun.">
        <title>Thousands of microbial genomes shed light on interconnected biogeochemical processes in an aquifer system.</title>
        <authorList>
            <person name="Anantharaman K."/>
            <person name="Brown C.T."/>
            <person name="Hug L.A."/>
            <person name="Sharon I."/>
            <person name="Castelle C.J."/>
            <person name="Probst A.J."/>
            <person name="Thomas B.C."/>
            <person name="Singh A."/>
            <person name="Wilkins M.J."/>
            <person name="Karaoz U."/>
            <person name="Brodie E.L."/>
            <person name="Williams K.H."/>
            <person name="Hubbard S.S."/>
            <person name="Banfield J.F."/>
        </authorList>
    </citation>
    <scope>NUCLEOTIDE SEQUENCE [LARGE SCALE GENOMIC DNA]</scope>
    <source>
        <strain evidence="8">RIFCSPLOWO2_12_FULL_64_10</strain>
    </source>
</reference>
<dbReference type="AlphaFoldDB" id="A0A1F6C390"/>
<dbReference type="PROSITE" id="PS51012">
    <property type="entry name" value="ABC_TM2"/>
    <property type="match status" value="1"/>
</dbReference>
<dbReference type="InterPro" id="IPR051784">
    <property type="entry name" value="Nod_factor_ABC_transporter"/>
</dbReference>
<feature type="domain" description="ABC transmembrane type-2" evidence="6">
    <location>
        <begin position="31"/>
        <end position="258"/>
    </location>
</feature>
<dbReference type="InterPro" id="IPR013525">
    <property type="entry name" value="ABC2_TM"/>
</dbReference>
<dbReference type="GO" id="GO:0140359">
    <property type="term" value="F:ABC-type transporter activity"/>
    <property type="evidence" value="ECO:0007669"/>
    <property type="project" value="InterPro"/>
</dbReference>
<evidence type="ECO:0000313" key="8">
    <source>
        <dbReference type="Proteomes" id="UP000178606"/>
    </source>
</evidence>
<dbReference type="EMBL" id="MFKF01000433">
    <property type="protein sequence ID" value="OGG43523.1"/>
    <property type="molecule type" value="Genomic_DNA"/>
</dbReference>
<evidence type="ECO:0000256" key="3">
    <source>
        <dbReference type="ARBA" id="ARBA00022989"/>
    </source>
</evidence>
<comment type="similarity">
    <text evidence="5">Belongs to the ABC-2 integral membrane protein family.</text>
</comment>
<dbReference type="InterPro" id="IPR000412">
    <property type="entry name" value="ABC_2_transport"/>
</dbReference>
<sequence length="272" mass="30032">MNSLIHEMKASMAFVERNFNLAKRYAHMEAVFVIWNVVHVLTIGMIGKFMGGDDPAKVQHYILFLIVGAVFWNFLRLLFFETADAVAWERWEGTIEYTFMAPIYRLTYLVGQCLYAILYGILRAFLVLVLAILFFYLRFEVANLGLAGLVLVVGGFSFLGLGLMAATFPLVAPEKGAQATDILGSFVALVSGIYYEVSVLPGWLQPLSTVSPGTYALRSIRAALLKGATLADVQGDLVVLMITGAALVPIGLWVFHRAEMHAKRTGKLKRSG</sequence>
<accession>A0A1F6C390</accession>
<gene>
    <name evidence="7" type="ORF">A3F84_29630</name>
</gene>
<evidence type="ECO:0000256" key="2">
    <source>
        <dbReference type="ARBA" id="ARBA00022692"/>
    </source>
</evidence>
<feature type="transmembrane region" description="Helical" evidence="5">
    <location>
        <begin position="149"/>
        <end position="171"/>
    </location>
</feature>
<keyword evidence="4 5" id="KW-0472">Membrane</keyword>
<feature type="transmembrane region" description="Helical" evidence="5">
    <location>
        <begin position="183"/>
        <end position="204"/>
    </location>
</feature>
<evidence type="ECO:0000256" key="5">
    <source>
        <dbReference type="RuleBase" id="RU361157"/>
    </source>
</evidence>
<feature type="transmembrane region" description="Helical" evidence="5">
    <location>
        <begin position="61"/>
        <end position="80"/>
    </location>
</feature>
<organism evidence="7 8">
    <name type="scientific">Handelsmanbacteria sp. (strain RIFCSPLOWO2_12_FULL_64_10)</name>
    <dbReference type="NCBI Taxonomy" id="1817868"/>
    <lineage>
        <taxon>Bacteria</taxon>
        <taxon>Candidatus Handelsmaniibacteriota</taxon>
    </lineage>
</organism>
<dbReference type="Pfam" id="PF01061">
    <property type="entry name" value="ABC2_membrane"/>
    <property type="match status" value="1"/>
</dbReference>
<dbReference type="PANTHER" id="PTHR43229">
    <property type="entry name" value="NODULATION PROTEIN J"/>
    <property type="match status" value="1"/>
</dbReference>
<protein>
    <recommendedName>
        <fullName evidence="5">Transport permease protein</fullName>
    </recommendedName>
</protein>
<evidence type="ECO:0000259" key="6">
    <source>
        <dbReference type="PROSITE" id="PS51012"/>
    </source>
</evidence>
<keyword evidence="5" id="KW-0813">Transport</keyword>
<proteinExistence type="inferred from homology"/>
<evidence type="ECO:0000256" key="4">
    <source>
        <dbReference type="ARBA" id="ARBA00023136"/>
    </source>
</evidence>
<keyword evidence="3 5" id="KW-1133">Transmembrane helix</keyword>
<feature type="transmembrane region" description="Helical" evidence="5">
    <location>
        <begin position="113"/>
        <end position="137"/>
    </location>
</feature>
<dbReference type="GO" id="GO:0043190">
    <property type="term" value="C:ATP-binding cassette (ABC) transporter complex"/>
    <property type="evidence" value="ECO:0007669"/>
    <property type="project" value="InterPro"/>
</dbReference>
<evidence type="ECO:0000313" key="7">
    <source>
        <dbReference type="EMBL" id="OGG43523.1"/>
    </source>
</evidence>
<name>A0A1F6C390_HANXR</name>
<dbReference type="PANTHER" id="PTHR43229:SF2">
    <property type="entry name" value="NODULATION PROTEIN J"/>
    <property type="match status" value="1"/>
</dbReference>
<keyword evidence="5" id="KW-1003">Cell membrane</keyword>
<comment type="caution">
    <text evidence="7">The sequence shown here is derived from an EMBL/GenBank/DDBJ whole genome shotgun (WGS) entry which is preliminary data.</text>
</comment>
<evidence type="ECO:0000256" key="1">
    <source>
        <dbReference type="ARBA" id="ARBA00004141"/>
    </source>
</evidence>
<comment type="subcellular location">
    <subcellularLocation>
        <location evidence="5">Cell membrane</location>
        <topology evidence="5">Multi-pass membrane protein</topology>
    </subcellularLocation>
    <subcellularLocation>
        <location evidence="1">Membrane</location>
        <topology evidence="1">Multi-pass membrane protein</topology>
    </subcellularLocation>
</comment>
<keyword evidence="2 5" id="KW-0812">Transmembrane</keyword>
<dbReference type="InterPro" id="IPR047817">
    <property type="entry name" value="ABC2_TM_bact-type"/>
</dbReference>
<dbReference type="PIRSF" id="PIRSF006648">
    <property type="entry name" value="DrrB"/>
    <property type="match status" value="1"/>
</dbReference>